<accession>A0A2J6R0Y9</accession>
<reference evidence="1 2" key="1">
    <citation type="submission" date="2016-04" db="EMBL/GenBank/DDBJ databases">
        <title>A degradative enzymes factory behind the ericoid mycorrhizal symbiosis.</title>
        <authorList>
            <consortium name="DOE Joint Genome Institute"/>
            <person name="Martino E."/>
            <person name="Morin E."/>
            <person name="Grelet G."/>
            <person name="Kuo A."/>
            <person name="Kohler A."/>
            <person name="Daghino S."/>
            <person name="Barry K."/>
            <person name="Choi C."/>
            <person name="Cichocki N."/>
            <person name="Clum A."/>
            <person name="Copeland A."/>
            <person name="Hainaut M."/>
            <person name="Haridas S."/>
            <person name="Labutti K."/>
            <person name="Lindquist E."/>
            <person name="Lipzen A."/>
            <person name="Khouja H.-R."/>
            <person name="Murat C."/>
            <person name="Ohm R."/>
            <person name="Olson A."/>
            <person name="Spatafora J."/>
            <person name="Veneault-Fourrey C."/>
            <person name="Henrissat B."/>
            <person name="Grigoriev I."/>
            <person name="Martin F."/>
            <person name="Perotto S."/>
        </authorList>
    </citation>
    <scope>NUCLEOTIDE SEQUENCE [LARGE SCALE GENOMIC DNA]</scope>
    <source>
        <strain evidence="1 2">F</strain>
    </source>
</reference>
<sequence length="216" mass="23670">MTLVPSTLGQLIQTQLGVNELASAVVVGKAVGSLITRQSDASFFLPLQRKYGLFVRDIPKYLQSITFDRSGTILGDRQRRIPVENTLEGVKLDSVEGIATFMVLILRHVESPADIVDYLEDMLKGEFRLVGRARSDEASKDTVTARTRALLIPFARTSSWPRAREQAASYPSQGAAMIALAAAANGARIRVLCMTHDKGTVVLPESDDRSHRECKA</sequence>
<dbReference type="OrthoDB" id="5415587at2759"/>
<dbReference type="AlphaFoldDB" id="A0A2J6R0Y9"/>
<proteinExistence type="predicted"/>
<evidence type="ECO:0000313" key="2">
    <source>
        <dbReference type="Proteomes" id="UP000235786"/>
    </source>
</evidence>
<organism evidence="1 2">
    <name type="scientific">Hyaloscypha variabilis (strain UAMH 11265 / GT02V1 / F)</name>
    <name type="common">Meliniomyces variabilis</name>
    <dbReference type="NCBI Taxonomy" id="1149755"/>
    <lineage>
        <taxon>Eukaryota</taxon>
        <taxon>Fungi</taxon>
        <taxon>Dikarya</taxon>
        <taxon>Ascomycota</taxon>
        <taxon>Pezizomycotina</taxon>
        <taxon>Leotiomycetes</taxon>
        <taxon>Helotiales</taxon>
        <taxon>Hyaloscyphaceae</taxon>
        <taxon>Hyaloscypha</taxon>
        <taxon>Hyaloscypha variabilis</taxon>
    </lineage>
</organism>
<dbReference type="EMBL" id="KZ613960">
    <property type="protein sequence ID" value="PMD32175.1"/>
    <property type="molecule type" value="Genomic_DNA"/>
</dbReference>
<gene>
    <name evidence="1" type="ORF">L207DRAFT_572434</name>
</gene>
<keyword evidence="2" id="KW-1185">Reference proteome</keyword>
<dbReference type="Proteomes" id="UP000235786">
    <property type="component" value="Unassembled WGS sequence"/>
</dbReference>
<name>A0A2J6R0Y9_HYAVF</name>
<evidence type="ECO:0000313" key="1">
    <source>
        <dbReference type="EMBL" id="PMD32175.1"/>
    </source>
</evidence>
<protein>
    <submittedName>
        <fullName evidence="1">Uncharacterized protein</fullName>
    </submittedName>
</protein>